<dbReference type="PANTHER" id="PTHR13239:SF4">
    <property type="entry name" value="AT25231P"/>
    <property type="match status" value="1"/>
</dbReference>
<evidence type="ECO:0000259" key="4">
    <source>
        <dbReference type="SMART" id="SM01293"/>
    </source>
</evidence>
<dbReference type="RefSeq" id="XP_026279144.1">
    <property type="nucleotide sequence ID" value="XM_026423359.2"/>
</dbReference>
<dbReference type="Pfam" id="PF07923">
    <property type="entry name" value="N1221"/>
    <property type="match status" value="1"/>
</dbReference>
<dbReference type="Proteomes" id="UP000504606">
    <property type="component" value="Unplaced"/>
</dbReference>
<dbReference type="InterPro" id="IPR012486">
    <property type="entry name" value="Far11/STRP_N"/>
</dbReference>
<dbReference type="InterPro" id="IPR040185">
    <property type="entry name" value="Far11/STRP"/>
</dbReference>
<feature type="region of interest" description="Disordered" evidence="2">
    <location>
        <begin position="1"/>
        <end position="30"/>
    </location>
</feature>
<name>A0A6J1SD92_FRAOC</name>
<dbReference type="Pfam" id="PF11882">
    <property type="entry name" value="DUF3402"/>
    <property type="match status" value="2"/>
</dbReference>
<dbReference type="SMART" id="SM01292">
    <property type="entry name" value="N1221"/>
    <property type="match status" value="1"/>
</dbReference>
<feature type="domain" description="Far11/STRP N-terminal" evidence="3">
    <location>
        <begin position="53"/>
        <end position="363"/>
    </location>
</feature>
<dbReference type="InterPro" id="IPR021819">
    <property type="entry name" value="Far11/STRP_C"/>
</dbReference>
<organism evidence="5 6">
    <name type="scientific">Frankliniella occidentalis</name>
    <name type="common">Western flower thrips</name>
    <name type="synonym">Euthrips occidentalis</name>
    <dbReference type="NCBI Taxonomy" id="133901"/>
    <lineage>
        <taxon>Eukaryota</taxon>
        <taxon>Metazoa</taxon>
        <taxon>Ecdysozoa</taxon>
        <taxon>Arthropoda</taxon>
        <taxon>Hexapoda</taxon>
        <taxon>Insecta</taxon>
        <taxon>Pterygota</taxon>
        <taxon>Neoptera</taxon>
        <taxon>Paraneoptera</taxon>
        <taxon>Thysanoptera</taxon>
        <taxon>Terebrantia</taxon>
        <taxon>Thripoidea</taxon>
        <taxon>Thripidae</taxon>
        <taxon>Frankliniella</taxon>
    </lineage>
</organism>
<dbReference type="GeneID" id="113207014"/>
<dbReference type="KEGG" id="foc:113207014"/>
<evidence type="ECO:0000256" key="2">
    <source>
        <dbReference type="SAM" id="MobiDB-lite"/>
    </source>
</evidence>
<evidence type="ECO:0000313" key="5">
    <source>
        <dbReference type="Proteomes" id="UP000504606"/>
    </source>
</evidence>
<dbReference type="OrthoDB" id="18234at2759"/>
<feature type="region of interest" description="Disordered" evidence="2">
    <location>
        <begin position="354"/>
        <end position="407"/>
    </location>
</feature>
<feature type="domain" description="Far11/STRP C-terminal" evidence="4">
    <location>
        <begin position="443"/>
        <end position="800"/>
    </location>
</feature>
<accession>A0A6J1SD92</accession>
<evidence type="ECO:0000313" key="6">
    <source>
        <dbReference type="RefSeq" id="XP_026279144.1"/>
    </source>
</evidence>
<dbReference type="PANTHER" id="PTHR13239">
    <property type="entry name" value="PROTEIN REQUIRED FOR HYPHAL ANASTOMOSIS HAM-2"/>
    <property type="match status" value="1"/>
</dbReference>
<gene>
    <name evidence="6" type="primary">LOC113207014</name>
</gene>
<dbReference type="SMART" id="SM01293">
    <property type="entry name" value="DUF3402"/>
    <property type="match status" value="1"/>
</dbReference>
<evidence type="ECO:0000259" key="3">
    <source>
        <dbReference type="SMART" id="SM01292"/>
    </source>
</evidence>
<sequence>MDANGNDNIDPSDRRRVVRPKSGLVNREDTDVAQQSLMADRYYREMETQDFENRDLEFVYDDSDSPLNEIAELYSYTEQPEFQLNVKAFEDLMEDAQLSPSWQKLDREKQKSLILKWLDLLEMSKSESRMRAARCFLYLSQGCWAEQQSDEEQQQATRDNVMLLNECGVFFAFVDLLNINIENSVASISAQSKLAVSLADSTDLRVILSVLYIIVEVMRLSLTDSDENYRKQAEQFHSDLAHSSGEDVLSVQLLSMVTRFCSGSAPHFPMKKVLLLLWKVILLTLGGMSVLKKLKSEYRKEAGLPIIEEDTIEIAQSMRPSSPPASANDLLVAQDNQQSKRRFRRNLMKQGSLDVNSALDFESSDQSEQDDRDMEERDPDTPRTPSPIVSDPEPEPEPELKAKGLPWMPKVRGKDLDNFLDNTRMKFVGFPLHGDRDTLIGLPEPIHEGVAVLKQHMYTSLAELQIQKEEVMAKSPFSVQEPDVPLTPAEILYQAMLPNLPQYVIALLKILLAAAPTSKAKTDTINIMADVLPEEMPMTVVQSMKLGTDVNRHKEIIVKAVSGILLLLLKHFKINHVYQFEFMSQHLVFANCIPLVLKFFNQNIMAYVRAKNVIPILDFPACVIGEQPELTVESLEIGDNQPYSWRNVFSCVNLLRILNKLTKWKHSRIMMLVVFKSAPILKRTLKVRHAMMQLYVLKLLKMQTKYLGRQWRKSNMKTMSAIYSKVRHRLNDDWAFGNDLDARPWDFQAEECALRGNVDRFNNRRYGSGPDSELKSTVDTSIQSVLGQDIELTEEFKQHYEIWLHQVLSVNVNWDELIDKAYL</sequence>
<proteinExistence type="inferred from homology"/>
<keyword evidence="5" id="KW-1185">Reference proteome</keyword>
<comment type="similarity">
    <text evidence="1">Belongs to the STRIP family.</text>
</comment>
<evidence type="ECO:0000256" key="1">
    <source>
        <dbReference type="ARBA" id="ARBA00007062"/>
    </source>
</evidence>
<dbReference type="CTD" id="38412"/>
<protein>
    <submittedName>
        <fullName evidence="6">Striatin-interacting protein 1 homolog</fullName>
    </submittedName>
</protein>
<reference evidence="6" key="1">
    <citation type="submission" date="2025-08" db="UniProtKB">
        <authorList>
            <consortium name="RefSeq"/>
        </authorList>
    </citation>
    <scope>IDENTIFICATION</scope>
    <source>
        <tissue evidence="6">Whole organism</tissue>
    </source>
</reference>
<feature type="compositionally biased region" description="Acidic residues" evidence="2">
    <location>
        <begin position="362"/>
        <end position="378"/>
    </location>
</feature>
<dbReference type="AlphaFoldDB" id="A0A6J1SD92"/>
<dbReference type="GO" id="GO:0005829">
    <property type="term" value="C:cytosol"/>
    <property type="evidence" value="ECO:0007669"/>
    <property type="project" value="TreeGrafter"/>
</dbReference>
<dbReference type="GO" id="GO:0007010">
    <property type="term" value="P:cytoskeleton organization"/>
    <property type="evidence" value="ECO:0007669"/>
    <property type="project" value="TreeGrafter"/>
</dbReference>